<dbReference type="AlphaFoldDB" id="A0A0A5FZZ8"/>
<evidence type="ECO:0000313" key="2">
    <source>
        <dbReference type="Proteomes" id="UP000030403"/>
    </source>
</evidence>
<protein>
    <submittedName>
        <fullName evidence="1">Uncharacterized protein</fullName>
    </submittedName>
</protein>
<dbReference type="STRING" id="1385511.GCA_000425225_01988"/>
<proteinExistence type="predicted"/>
<keyword evidence="2" id="KW-1185">Reference proteome</keyword>
<comment type="caution">
    <text evidence="1">The sequence shown here is derived from an EMBL/GenBank/DDBJ whole genome shotgun (WGS) entry which is preliminary data.</text>
</comment>
<sequence length="31" mass="3363">MLHLRALSTTGASHAKPGVRGDSLHEMVVQY</sequence>
<gene>
    <name evidence="1" type="ORF">N783_17660</name>
</gene>
<accession>A0A0A5FZZ8</accession>
<dbReference type="Proteomes" id="UP000030403">
    <property type="component" value="Unassembled WGS sequence"/>
</dbReference>
<dbReference type="EMBL" id="AVPF01000057">
    <property type="protein sequence ID" value="KGX84408.1"/>
    <property type="molecule type" value="Genomic_DNA"/>
</dbReference>
<name>A0A0A5FZZ8_9BACI</name>
<reference evidence="1 2" key="1">
    <citation type="submission" date="2013-08" db="EMBL/GenBank/DDBJ databases">
        <authorList>
            <person name="Huang J."/>
            <person name="Wang G."/>
        </authorList>
    </citation>
    <scope>NUCLEOTIDE SEQUENCE [LARGE SCALE GENOMIC DNA]</scope>
    <source>
        <strain evidence="1 2">BH030004</strain>
    </source>
</reference>
<evidence type="ECO:0000313" key="1">
    <source>
        <dbReference type="EMBL" id="KGX84408.1"/>
    </source>
</evidence>
<organism evidence="1 2">
    <name type="scientific">Pontibacillus marinus BH030004 = DSM 16465</name>
    <dbReference type="NCBI Taxonomy" id="1385511"/>
    <lineage>
        <taxon>Bacteria</taxon>
        <taxon>Bacillati</taxon>
        <taxon>Bacillota</taxon>
        <taxon>Bacilli</taxon>
        <taxon>Bacillales</taxon>
        <taxon>Bacillaceae</taxon>
        <taxon>Pontibacillus</taxon>
    </lineage>
</organism>